<feature type="compositionally biased region" description="Polar residues" evidence="2">
    <location>
        <begin position="142"/>
        <end position="153"/>
    </location>
</feature>
<dbReference type="Proteomes" id="UP000800036">
    <property type="component" value="Unassembled WGS sequence"/>
</dbReference>
<keyword evidence="4" id="KW-1185">Reference proteome</keyword>
<dbReference type="InterPro" id="IPR036397">
    <property type="entry name" value="RNaseH_sf"/>
</dbReference>
<dbReference type="Gene3D" id="3.30.420.10">
    <property type="entry name" value="Ribonuclease H-like superfamily/Ribonuclease H"/>
    <property type="match status" value="1"/>
</dbReference>
<keyword evidence="1" id="KW-0175">Coiled coil</keyword>
<evidence type="ECO:0000256" key="2">
    <source>
        <dbReference type="SAM" id="MobiDB-lite"/>
    </source>
</evidence>
<sequence length="179" mass="21070">MQGCYAWALAHNPDKYKVGDNLGFNFRKCVFIDETLARIGEQRGMQRAWFLPEEKYEPDVKHDRVQKYCKLQFYGAFIYDHKGPFHIYGHEKKDEQQAAEAALARENAERRKQATSAQYRARAALREIEPNNRNLRSRKQQYTKQDNYTQGQRQRGGINGYQYRKKALKKRGYLGQGTP</sequence>
<protein>
    <submittedName>
        <fullName evidence="3">Uncharacterized protein</fullName>
    </submittedName>
</protein>
<dbReference type="GO" id="GO:0003676">
    <property type="term" value="F:nucleic acid binding"/>
    <property type="evidence" value="ECO:0007669"/>
    <property type="project" value="InterPro"/>
</dbReference>
<name>A0A6A5VPB8_9PLEO</name>
<evidence type="ECO:0000313" key="3">
    <source>
        <dbReference type="EMBL" id="KAF1977562.1"/>
    </source>
</evidence>
<dbReference type="AlphaFoldDB" id="A0A6A5VPB8"/>
<proteinExistence type="predicted"/>
<organism evidence="3 4">
    <name type="scientific">Bimuria novae-zelandiae CBS 107.79</name>
    <dbReference type="NCBI Taxonomy" id="1447943"/>
    <lineage>
        <taxon>Eukaryota</taxon>
        <taxon>Fungi</taxon>
        <taxon>Dikarya</taxon>
        <taxon>Ascomycota</taxon>
        <taxon>Pezizomycotina</taxon>
        <taxon>Dothideomycetes</taxon>
        <taxon>Pleosporomycetidae</taxon>
        <taxon>Pleosporales</taxon>
        <taxon>Massarineae</taxon>
        <taxon>Didymosphaeriaceae</taxon>
        <taxon>Bimuria</taxon>
    </lineage>
</organism>
<feature type="coiled-coil region" evidence="1">
    <location>
        <begin position="91"/>
        <end position="118"/>
    </location>
</feature>
<dbReference type="EMBL" id="ML976663">
    <property type="protein sequence ID" value="KAF1977562.1"/>
    <property type="molecule type" value="Genomic_DNA"/>
</dbReference>
<accession>A0A6A5VPB8</accession>
<feature type="region of interest" description="Disordered" evidence="2">
    <location>
        <begin position="130"/>
        <end position="179"/>
    </location>
</feature>
<gene>
    <name evidence="3" type="ORF">BU23DRAFT_596439</name>
</gene>
<evidence type="ECO:0000313" key="4">
    <source>
        <dbReference type="Proteomes" id="UP000800036"/>
    </source>
</evidence>
<dbReference type="OrthoDB" id="3779635at2759"/>
<feature type="compositionally biased region" description="Basic residues" evidence="2">
    <location>
        <begin position="163"/>
        <end position="172"/>
    </location>
</feature>
<evidence type="ECO:0000256" key="1">
    <source>
        <dbReference type="SAM" id="Coils"/>
    </source>
</evidence>
<reference evidence="3" key="1">
    <citation type="journal article" date="2020" name="Stud. Mycol.">
        <title>101 Dothideomycetes genomes: a test case for predicting lifestyles and emergence of pathogens.</title>
        <authorList>
            <person name="Haridas S."/>
            <person name="Albert R."/>
            <person name="Binder M."/>
            <person name="Bloem J."/>
            <person name="Labutti K."/>
            <person name="Salamov A."/>
            <person name="Andreopoulos B."/>
            <person name="Baker S."/>
            <person name="Barry K."/>
            <person name="Bills G."/>
            <person name="Bluhm B."/>
            <person name="Cannon C."/>
            <person name="Castanera R."/>
            <person name="Culley D."/>
            <person name="Daum C."/>
            <person name="Ezra D."/>
            <person name="Gonzalez J."/>
            <person name="Henrissat B."/>
            <person name="Kuo A."/>
            <person name="Liang C."/>
            <person name="Lipzen A."/>
            <person name="Lutzoni F."/>
            <person name="Magnuson J."/>
            <person name="Mondo S."/>
            <person name="Nolan M."/>
            <person name="Ohm R."/>
            <person name="Pangilinan J."/>
            <person name="Park H.-J."/>
            <person name="Ramirez L."/>
            <person name="Alfaro M."/>
            <person name="Sun H."/>
            <person name="Tritt A."/>
            <person name="Yoshinaga Y."/>
            <person name="Zwiers L.-H."/>
            <person name="Turgeon B."/>
            <person name="Goodwin S."/>
            <person name="Spatafora J."/>
            <person name="Crous P."/>
            <person name="Grigoriev I."/>
        </authorList>
    </citation>
    <scope>NUCLEOTIDE SEQUENCE</scope>
    <source>
        <strain evidence="3">CBS 107.79</strain>
    </source>
</reference>